<feature type="region of interest" description="Disordered" evidence="1">
    <location>
        <begin position="458"/>
        <end position="550"/>
    </location>
</feature>
<sequence length="550" mass="61727">MNQNRYNQSNARGSPMAFFPGQVGQGQGLPMPTQQPHAQPPGMQFVWPGPGWPHMTMNGQQWPQLPMQGGTATQMAHFAPGPSGPSAAEIAVAVAAAMRQESSYTPAGSDPEDERILITALKKGYAEGLTTRPILMKLHNVNNHTESSWRDFYLDHDKRLLSKIYGFAIPSSLTTRRDGGRDVADLPSRHHPGTGSQSQPSRSLSSKRRDPDNMADSSPLPQRSKRGGPVDEYHAGTYIPPFCGSKKPKAPRRIFGDERFKFRDEDKIFLIHYLRWRVQQGEVPGKLQVFEELAQQTHHSADAWKRHWQQNAELPDRLLAQAKKRSAEEQLEPEPSRDEEGEGEEDEGGEDDDDGEESPGDEASAQDMSQATRGDRAHTRRRRRSGRVTLGVKVTEDDLRAMAQYKAERLDAWSDFPSKQGAWQEFYERPGNEKRSLNAWFCAARDHAEELREYLQEYLADEQESQSDKELQPTPPLSSSRAVSQQTEPKVTTLGKRHAEPTNESDGVAPAAKRARQEADIKHDGPNLEPKAEDVKEDEDEPEVIEIPRP</sequence>
<dbReference type="AlphaFoldDB" id="A0A5C3PRC8"/>
<evidence type="ECO:0000256" key="1">
    <source>
        <dbReference type="SAM" id="MobiDB-lite"/>
    </source>
</evidence>
<gene>
    <name evidence="2" type="ORF">K466DRAFT_595433</name>
</gene>
<dbReference type="EMBL" id="ML211003">
    <property type="protein sequence ID" value="TFK92196.1"/>
    <property type="molecule type" value="Genomic_DNA"/>
</dbReference>
<feature type="region of interest" description="Disordered" evidence="1">
    <location>
        <begin position="323"/>
        <end position="394"/>
    </location>
</feature>
<proteinExistence type="predicted"/>
<keyword evidence="3" id="KW-1185">Reference proteome</keyword>
<feature type="compositionally biased region" description="Basic and acidic residues" evidence="1">
    <location>
        <begin position="515"/>
        <end position="534"/>
    </location>
</feature>
<evidence type="ECO:0000313" key="2">
    <source>
        <dbReference type="EMBL" id="TFK92196.1"/>
    </source>
</evidence>
<dbReference type="InParanoid" id="A0A5C3PRC8"/>
<feature type="compositionally biased region" description="Basic and acidic residues" evidence="1">
    <location>
        <begin position="176"/>
        <end position="188"/>
    </location>
</feature>
<name>A0A5C3PRC8_9APHY</name>
<dbReference type="Proteomes" id="UP000308197">
    <property type="component" value="Unassembled WGS sequence"/>
</dbReference>
<protein>
    <submittedName>
        <fullName evidence="2">Uncharacterized protein</fullName>
    </submittedName>
</protein>
<reference evidence="2 3" key="1">
    <citation type="journal article" date="2019" name="Nat. Ecol. Evol.">
        <title>Megaphylogeny resolves global patterns of mushroom evolution.</title>
        <authorList>
            <person name="Varga T."/>
            <person name="Krizsan K."/>
            <person name="Foldi C."/>
            <person name="Dima B."/>
            <person name="Sanchez-Garcia M."/>
            <person name="Sanchez-Ramirez S."/>
            <person name="Szollosi G.J."/>
            <person name="Szarkandi J.G."/>
            <person name="Papp V."/>
            <person name="Albert L."/>
            <person name="Andreopoulos W."/>
            <person name="Angelini C."/>
            <person name="Antonin V."/>
            <person name="Barry K.W."/>
            <person name="Bougher N.L."/>
            <person name="Buchanan P."/>
            <person name="Buyck B."/>
            <person name="Bense V."/>
            <person name="Catcheside P."/>
            <person name="Chovatia M."/>
            <person name="Cooper J."/>
            <person name="Damon W."/>
            <person name="Desjardin D."/>
            <person name="Finy P."/>
            <person name="Geml J."/>
            <person name="Haridas S."/>
            <person name="Hughes K."/>
            <person name="Justo A."/>
            <person name="Karasinski D."/>
            <person name="Kautmanova I."/>
            <person name="Kiss B."/>
            <person name="Kocsube S."/>
            <person name="Kotiranta H."/>
            <person name="LaButti K.M."/>
            <person name="Lechner B.E."/>
            <person name="Liimatainen K."/>
            <person name="Lipzen A."/>
            <person name="Lukacs Z."/>
            <person name="Mihaltcheva S."/>
            <person name="Morgado L.N."/>
            <person name="Niskanen T."/>
            <person name="Noordeloos M.E."/>
            <person name="Ohm R.A."/>
            <person name="Ortiz-Santana B."/>
            <person name="Ovrebo C."/>
            <person name="Racz N."/>
            <person name="Riley R."/>
            <person name="Savchenko A."/>
            <person name="Shiryaev A."/>
            <person name="Soop K."/>
            <person name="Spirin V."/>
            <person name="Szebenyi C."/>
            <person name="Tomsovsky M."/>
            <person name="Tulloss R.E."/>
            <person name="Uehling J."/>
            <person name="Grigoriev I.V."/>
            <person name="Vagvolgyi C."/>
            <person name="Papp T."/>
            <person name="Martin F.M."/>
            <person name="Miettinen O."/>
            <person name="Hibbett D.S."/>
            <person name="Nagy L.G."/>
        </authorList>
    </citation>
    <scope>NUCLEOTIDE SEQUENCE [LARGE SCALE GENOMIC DNA]</scope>
    <source>
        <strain evidence="2 3">HHB13444</strain>
    </source>
</reference>
<feature type="compositionally biased region" description="Acidic residues" evidence="1">
    <location>
        <begin position="329"/>
        <end position="360"/>
    </location>
</feature>
<feature type="region of interest" description="Disordered" evidence="1">
    <location>
        <begin position="176"/>
        <end position="250"/>
    </location>
</feature>
<organism evidence="2 3">
    <name type="scientific">Polyporus arcularius HHB13444</name>
    <dbReference type="NCBI Taxonomy" id="1314778"/>
    <lineage>
        <taxon>Eukaryota</taxon>
        <taxon>Fungi</taxon>
        <taxon>Dikarya</taxon>
        <taxon>Basidiomycota</taxon>
        <taxon>Agaricomycotina</taxon>
        <taxon>Agaricomycetes</taxon>
        <taxon>Polyporales</taxon>
        <taxon>Polyporaceae</taxon>
        <taxon>Polyporus</taxon>
    </lineage>
</organism>
<feature type="compositionally biased region" description="Acidic residues" evidence="1">
    <location>
        <begin position="535"/>
        <end position="544"/>
    </location>
</feature>
<feature type="compositionally biased region" description="Polar residues" evidence="1">
    <location>
        <begin position="477"/>
        <end position="490"/>
    </location>
</feature>
<accession>A0A5C3PRC8</accession>
<evidence type="ECO:0000313" key="3">
    <source>
        <dbReference type="Proteomes" id="UP000308197"/>
    </source>
</evidence>
<dbReference type="STRING" id="1314778.A0A5C3PRC8"/>